<sequence>MLQRLLGQGVAKSGSKLASGRVSAARQSAGGAANAPSLRKRIASQLRAIDPAWPDAVPRALEIHVRAMLTEQFGGEVASDPAFGGLLADVVDAIRQHGQYDALADYLRQQLQLAHK</sequence>
<evidence type="ECO:0000256" key="1">
    <source>
        <dbReference type="SAM" id="MobiDB-lite"/>
    </source>
</evidence>
<comment type="caution">
    <text evidence="2">The sequence shown here is derived from an EMBL/GenBank/DDBJ whole genome shotgun (WGS) entry which is preliminary data.</text>
</comment>
<gene>
    <name evidence="2" type="ORF">BI347_00020</name>
</gene>
<protein>
    <submittedName>
        <fullName evidence="2">Uncharacterized protein</fullName>
    </submittedName>
</protein>
<proteinExistence type="predicted"/>
<feature type="compositionally biased region" description="Low complexity" evidence="1">
    <location>
        <begin position="18"/>
        <end position="35"/>
    </location>
</feature>
<dbReference type="AlphaFoldDB" id="A0A1S1WXP1"/>
<dbReference type="EMBL" id="MKCS01000001">
    <property type="protein sequence ID" value="OHX12053.1"/>
    <property type="molecule type" value="Genomic_DNA"/>
</dbReference>
<organism evidence="2 3">
    <name type="scientific">Chromobacterium sphagni</name>
    <dbReference type="NCBI Taxonomy" id="1903179"/>
    <lineage>
        <taxon>Bacteria</taxon>
        <taxon>Pseudomonadati</taxon>
        <taxon>Pseudomonadota</taxon>
        <taxon>Betaproteobacteria</taxon>
        <taxon>Neisseriales</taxon>
        <taxon>Chromobacteriaceae</taxon>
        <taxon>Chromobacterium</taxon>
    </lineage>
</organism>
<name>A0A1S1WXP1_9NEIS</name>
<dbReference type="STRING" id="1903179.BI347_00020"/>
<dbReference type="Proteomes" id="UP000180088">
    <property type="component" value="Unassembled WGS sequence"/>
</dbReference>
<reference evidence="2 3" key="1">
    <citation type="submission" date="2016-09" db="EMBL/GenBank/DDBJ databases">
        <title>Chromobacterium muskegensis sp. nov., an insecticidal bacterium isolated from Sphagnum bogs.</title>
        <authorList>
            <person name="Sparks M.E."/>
            <person name="Blackburn M.B."/>
            <person name="Gundersen-Rindal D.E."/>
            <person name="Mitchell A."/>
            <person name="Farrar R."/>
            <person name="Kuhar D."/>
        </authorList>
    </citation>
    <scope>NUCLEOTIDE SEQUENCE [LARGE SCALE GENOMIC DNA]</scope>
    <source>
        <strain evidence="2 3">37-2</strain>
    </source>
</reference>
<evidence type="ECO:0000313" key="3">
    <source>
        <dbReference type="Proteomes" id="UP000180088"/>
    </source>
</evidence>
<feature type="region of interest" description="Disordered" evidence="1">
    <location>
        <begin position="15"/>
        <end position="36"/>
    </location>
</feature>
<accession>A0A1S1WXP1</accession>
<evidence type="ECO:0000313" key="2">
    <source>
        <dbReference type="EMBL" id="OHX12053.1"/>
    </source>
</evidence>